<proteinExistence type="predicted"/>
<gene>
    <name evidence="1" type="ORF">JJQ90_18835</name>
</gene>
<organism evidence="1 2">
    <name type="scientific">Falsiroseomonas oleicola</name>
    <dbReference type="NCBI Taxonomy" id="2801474"/>
    <lineage>
        <taxon>Bacteria</taxon>
        <taxon>Pseudomonadati</taxon>
        <taxon>Pseudomonadota</taxon>
        <taxon>Alphaproteobacteria</taxon>
        <taxon>Acetobacterales</taxon>
        <taxon>Roseomonadaceae</taxon>
        <taxon>Falsiroseomonas</taxon>
    </lineage>
</organism>
<protein>
    <recommendedName>
        <fullName evidence="3">Baseplate assembly protein</fullName>
    </recommendedName>
</protein>
<evidence type="ECO:0000313" key="1">
    <source>
        <dbReference type="EMBL" id="MBU8545786.1"/>
    </source>
</evidence>
<dbReference type="EMBL" id="JAERQM010000005">
    <property type="protein sequence ID" value="MBU8545786.1"/>
    <property type="molecule type" value="Genomic_DNA"/>
</dbReference>
<name>A0ABS6HE74_9PROT</name>
<sequence>MTFQEQDRAMYRHPSGAVVTVTPDGGIEARHPSGAYIRIGDGAPAALGSVAANGWTPPSGGSAEVSLATSSVTLLVKPGGEVELTCTTLKVMGDITATGDITAGAVTLQNHQHSDVEPGGGNSGPPVP</sequence>
<dbReference type="Pfam" id="PF18946">
    <property type="entry name" value="Apex"/>
    <property type="match status" value="1"/>
</dbReference>
<reference evidence="1 2" key="1">
    <citation type="submission" date="2021-01" db="EMBL/GenBank/DDBJ databases">
        <title>Roseomonas sp. nov, a bacterium isolated from an oil production mixture in Yumen Oilfield.</title>
        <authorList>
            <person name="Wu D."/>
        </authorList>
    </citation>
    <scope>NUCLEOTIDE SEQUENCE [LARGE SCALE GENOMIC DNA]</scope>
    <source>
        <strain evidence="1 2">ROY-5-3</strain>
    </source>
</reference>
<accession>A0ABS6HE74</accession>
<evidence type="ECO:0008006" key="3">
    <source>
        <dbReference type="Google" id="ProtNLM"/>
    </source>
</evidence>
<evidence type="ECO:0000313" key="2">
    <source>
        <dbReference type="Proteomes" id="UP000689967"/>
    </source>
</evidence>
<keyword evidence="2" id="KW-1185">Reference proteome</keyword>
<dbReference type="RefSeq" id="WP_216877781.1">
    <property type="nucleotide sequence ID" value="NZ_JAERQM010000005.1"/>
</dbReference>
<comment type="caution">
    <text evidence="1">The sequence shown here is derived from an EMBL/GenBank/DDBJ whole genome shotgun (WGS) entry which is preliminary data.</text>
</comment>
<dbReference type="Proteomes" id="UP000689967">
    <property type="component" value="Unassembled WGS sequence"/>
</dbReference>
<dbReference type="InterPro" id="IPR044033">
    <property type="entry name" value="GpV-like_apex"/>
</dbReference>